<dbReference type="PROSITE" id="PS50945">
    <property type="entry name" value="I_LWEQ"/>
    <property type="match status" value="1"/>
</dbReference>
<dbReference type="GO" id="GO:0098609">
    <property type="term" value="P:cell-cell adhesion"/>
    <property type="evidence" value="ECO:0007669"/>
    <property type="project" value="TreeGrafter"/>
</dbReference>
<evidence type="ECO:0000256" key="5">
    <source>
        <dbReference type="ARBA" id="ARBA00022490"/>
    </source>
</evidence>
<evidence type="ECO:0000313" key="14">
    <source>
        <dbReference type="EMBL" id="KAG5679097.1"/>
    </source>
</evidence>
<evidence type="ECO:0000256" key="7">
    <source>
        <dbReference type="ARBA" id="ARBA00022949"/>
    </source>
</evidence>
<dbReference type="InterPro" id="IPR036476">
    <property type="entry name" value="Talin_cent_sf"/>
</dbReference>
<feature type="compositionally biased region" description="Polar residues" evidence="11">
    <location>
        <begin position="140"/>
        <end position="153"/>
    </location>
</feature>
<dbReference type="Pfam" id="PF21865">
    <property type="entry name" value="TLN1-like_RS"/>
    <property type="match status" value="2"/>
</dbReference>
<dbReference type="Pfam" id="PF12554">
    <property type="entry name" value="MOZART1"/>
    <property type="match status" value="1"/>
</dbReference>
<dbReference type="InterPro" id="IPR032425">
    <property type="entry name" value="FERM_f0"/>
</dbReference>
<dbReference type="Gene3D" id="1.20.1420.10">
    <property type="entry name" value="Talin, central domain"/>
    <property type="match status" value="7"/>
</dbReference>
<feature type="region of interest" description="Disordered" evidence="11">
    <location>
        <begin position="2549"/>
        <end position="2650"/>
    </location>
</feature>
<dbReference type="InterPro" id="IPR037438">
    <property type="entry name" value="Talin1/2-RS"/>
</dbReference>
<dbReference type="GO" id="GO:0000931">
    <property type="term" value="C:gamma-tubulin ring complex"/>
    <property type="evidence" value="ECO:0007669"/>
    <property type="project" value="InterPro"/>
</dbReference>
<dbReference type="GO" id="GO:0005886">
    <property type="term" value="C:plasma membrane"/>
    <property type="evidence" value="ECO:0007669"/>
    <property type="project" value="UniProtKB-SubCell"/>
</dbReference>
<dbReference type="PROSITE" id="PS50057">
    <property type="entry name" value="FERM_3"/>
    <property type="match status" value="1"/>
</dbReference>
<dbReference type="CDD" id="cd17089">
    <property type="entry name" value="FERM_F0_TLN"/>
    <property type="match status" value="1"/>
</dbReference>
<dbReference type="GO" id="GO:0005200">
    <property type="term" value="F:structural constituent of cytoskeleton"/>
    <property type="evidence" value="ECO:0007669"/>
    <property type="project" value="InterPro"/>
</dbReference>
<dbReference type="FunFam" id="2.30.29.30:FF:000028">
    <property type="entry name" value="Talin 2"/>
    <property type="match status" value="1"/>
</dbReference>
<evidence type="ECO:0000313" key="15">
    <source>
        <dbReference type="Proteomes" id="UP001107558"/>
    </source>
</evidence>
<dbReference type="InterPro" id="IPR015224">
    <property type="entry name" value="Talin_cent"/>
</dbReference>
<evidence type="ECO:0000256" key="4">
    <source>
        <dbReference type="ARBA" id="ARBA00022475"/>
    </source>
</evidence>
<evidence type="ECO:0000259" key="13">
    <source>
        <dbReference type="PROSITE" id="PS50945"/>
    </source>
</evidence>
<feature type="domain" description="I/LWEQ" evidence="13">
    <location>
        <begin position="2302"/>
        <end position="2542"/>
    </location>
</feature>
<dbReference type="SUPFAM" id="SSF47220">
    <property type="entry name" value="alpha-catenin/vinculin-like"/>
    <property type="match status" value="4"/>
</dbReference>
<dbReference type="FunFam" id="3.10.20.90:FF:000207">
    <property type="entry name" value="Rhea, isoform B"/>
    <property type="match status" value="1"/>
</dbReference>
<dbReference type="Pfam" id="PF09141">
    <property type="entry name" value="Talin_middle"/>
    <property type="match status" value="1"/>
</dbReference>
<evidence type="ECO:0008006" key="16">
    <source>
        <dbReference type="Google" id="ProtNLM"/>
    </source>
</evidence>
<feature type="compositionally biased region" description="Low complexity" evidence="11">
    <location>
        <begin position="2585"/>
        <end position="2614"/>
    </location>
</feature>
<dbReference type="FunFam" id="1.20.80.10:FF:000007">
    <property type="entry name" value="Talin 2"/>
    <property type="match status" value="1"/>
</dbReference>
<dbReference type="CDD" id="cd14473">
    <property type="entry name" value="FERM_B-lobe"/>
    <property type="match status" value="1"/>
</dbReference>
<protein>
    <recommendedName>
        <fullName evidence="16">Talin-2</fullName>
    </recommendedName>
</protein>
<dbReference type="Pfam" id="PF21896">
    <property type="entry name" value="Talin_IBS2B"/>
    <property type="match status" value="5"/>
</dbReference>
<evidence type="ECO:0000256" key="10">
    <source>
        <dbReference type="SAM" id="Coils"/>
    </source>
</evidence>
<dbReference type="CDD" id="cd12150">
    <property type="entry name" value="talin-RS"/>
    <property type="match status" value="1"/>
</dbReference>
<dbReference type="GO" id="GO:0001726">
    <property type="term" value="C:ruffle"/>
    <property type="evidence" value="ECO:0007669"/>
    <property type="project" value="InterPro"/>
</dbReference>
<feature type="coiled-coil region" evidence="10">
    <location>
        <begin position="2510"/>
        <end position="2537"/>
    </location>
</feature>
<keyword evidence="9" id="KW-0206">Cytoskeleton</keyword>
<dbReference type="Gene3D" id="3.10.20.90">
    <property type="entry name" value="Phosphatidylinositol 3-kinase Catalytic Subunit, Chain A, domain 1"/>
    <property type="match status" value="2"/>
</dbReference>
<dbReference type="GO" id="GO:0033566">
    <property type="term" value="P:gamma-tubulin complex localization"/>
    <property type="evidence" value="ECO:0007669"/>
    <property type="project" value="InterPro"/>
</dbReference>
<dbReference type="Gene3D" id="1.20.80.10">
    <property type="match status" value="1"/>
</dbReference>
<dbReference type="SMART" id="SM00295">
    <property type="entry name" value="B41"/>
    <property type="match status" value="1"/>
</dbReference>
<dbReference type="SUPFAM" id="SSF47031">
    <property type="entry name" value="Second domain of FERM"/>
    <property type="match status" value="1"/>
</dbReference>
<dbReference type="InterPro" id="IPR002404">
    <property type="entry name" value="IRS_PTB"/>
</dbReference>
<dbReference type="InterPro" id="IPR057346">
    <property type="entry name" value="Talin1/2_VBS2"/>
</dbReference>
<dbReference type="InterPro" id="IPR000299">
    <property type="entry name" value="FERM_domain"/>
</dbReference>
<accession>A0A9J6CAD2</accession>
<sequence>MAAQLSLRISLEGGRVTKTIQFDPNTTVFDACRIIRDKFAEAVQGQSTEYGLFLSDEDSRQGVWLEPGRNLGYYLLRNLDVLEYRRKLRTLRVRMLDGAVKTILVDDSQPVSQLMVVICTKIGITNHEEYGLVREEQESQNENQPDNKSNFGTLTLRRKLTGERDRDAKMESLRKKLKTDDEINWVDISKTLREQGIDESETVLLRRKYFFSDQNIDSTDPVQLNLLYVQARDAILNGTHPITQEKACEFAGIQSHIQFGDFIDSKHKAGFLDLKEFLPSSYVRVKGIEKKIFAEHRKHIGVSELDAKVLYTKTARELPTYGVTFFLVKEKMHGKNKLVPRLLGVTKDSVLRLDEKTKEILKTWPLTTVRRWGASPNTFTLDFGDYADQYYSVQTTEAEQIVQLIAGYIDIILKKKQSKDHFGIEGDEGSTMVEESVAPFKASIIQQEVTKVGKVNEESVYKPVLIRGTDGSRTFQTGEMNSAQFGAIVGQVNLAHQPPMLQQTHVSTILSEPQRALLGYISAGQEAIVKAERDLETKAALPPLGNDPGSLQWREETLETSKQTVTSHLSNMNAATAQVVTAANAEDVDHVAVGAAVSQIAQSIPEVTKEVRLIAALMEDDHSGDKLLEATRKLCNAFSDLLKAAEPEAKDPRQNLFNAASRVGEATGQVLSTIGEEDDSSRELHDMLLALAKAVANTTAALVLKAKSIASECEDDATRNKVIGAASQCALATSQLVACARVVAPTIQSPACREQLEAAAREVAKAVTTLVEVCNEASDNHELKGDLMAAAKEVSRSLTDLLEHIKICSRERAVRIQEENPVENVIVATDILVSSSDPQEMIRQAKALGQATAELIKSIKGEAERHEDSEIQRRLLAAAKQLADATAKMVEAARLCASSPHESTHQEALRHAAEELREITTTTANTPAMKRKVIQRLEQCAKQAASSATQCISAAQNATTYSEDIQTKEVLIQDCQAVAEQIPRLVSGVKNTLAHPDDSSAHLGLIEASEQFLEPGTQVAASARNLQPSVRDHVAAQQLSKSSITLTHSIHELRSAAQRAREACGGNELESALDAVKNLRNVLADTKRAAKDGSLRPLPGETEDGSFKQLGTTSNGVDVAMVQLLSAVTQGNNSYAGVAGRDTALALGEFTKSVRGVAATNKNPMVIDCADEVIIESIRLIEEAQRTLQNIGNQENLYTSAKRVKGALARTQDCLPGLKDINEAYETITELRQILDVGEYPPSSRPFGHLQNDLKTAANNLSTSGGRIAQSYASPIQLAHTSQDFCSSYKELLTIALELAGQTQEEHTRTIIVDSLRGITNQSTSLLGISRNVATDPAYPNAKNELASASRLVTESINKLVDVCTQSAPGQKECDNAIRSIEALRPLLESPQEALTDQGYYDCLETVMDKSRTLGDGMTGIANNAKHSQHVEFGHAVNSVSESIRGLIESAAQAAYLVGVSNPTSAAGRPGLVDSSAFARASQAIRQSCDVLKGPTSTQQQVLSAATVIAKHTSALCNACRNASSNTQNPVAKRHFVQAAKDVANSTASLVREIKALDQDYSPASRMRCSKATEPLLDAVQSLCQFASSPEFVSIPAKISADGRRAQEPILHAGRGILDGAVEMVKTAKVLAVTPTDPPIWQQLAIHSKSVSESIKKLASSIREKAPGQLQCESVIECLNTCARDLNSTSMAIGIEGLQPKKDNNLQGYTGQVLNAASELIDKLEPVKSSAKKNAESLGHAVTQISRHIVPLTAGTIGACSHVIHSGQQTILIDQAKSIVESSIQLVQVAKEAGGNPRASHLHQELDECVESTREAILELNATVERLSTENGVVTGLIEQISRSISRITDKRQSLLGTSLNDTYVDYQTRMVQSAKEIARHANEISTKAAFDPTKLAPLCVEMTRHYTQLAQDSVGASSLTTSPDVSIRIKNTVQDLGRSITHLIQSTTGVRKDDASSLHETQKSSRDVCEKVSQVLAALQAGSRGTQACINAASTVAGIISDLDTTIMFAAAGTLHKDNEGQFSDHREHILKTAKALVEDTKVLVAGAAGTQDQLAGAAQNAVSTIVQLAEAVKRGASSLGSQQSDSQVMVMNAVKDVAAALGELINATKLASGKPIHDPAMNDLKESAKVMVMNVTSLLKTVKAVEDENTRGTRAMEATIEAITQEIRAMQYSENNRTSAMPSTPEDLIRVTKNVTVATAKAVSAGSSNSQADITAAANIGRRAISDMLTVCKSVAWNCAETADLRQRTLDAGTAVAESYRSLLEGVLRNCSADERMQYSRRVAKCVTDLVSMAQLLKGSDWVDPEDPTVIAENELLGAAASIDAAAKKLASLRPRRQPDVKQTDENMNFDEMILEAAKGIMAASSALVRAANAAQRELIDQGKVAKRPLTSSDDGQWSEGLISAARLVAAATHSLVEAAQNLVQGTGTEEMLISTAKQVASSTAQLLIACKVKSDPNSESGRRLQAAGNAVIKSTDNLVRAAQQAIEGEEEHTLKLNRNMVDGMAQEINARSEVLKMERQLEEARNKLTAIRHAKYRQRTAAGYTTDESDFEGGNTSASGYYQQGFASPSPTHMMNRSANATSPSPSSFHNQSSSTTYEQQTHITQQQQQQKKPSLLTANAIPKPYNSSILSSGTPSPQPPQPMSPIQNRTYETTTINNPNLSSRFDKTRFDHAIQDLHDKTFGKNSPVQTMSTFKSSITTNSNNLPNDPAKQNYEGYTTSRYETRTFQTTDGQPISNLNQEFSRMNIVNQSNGGVNGQNASTLHSTSSSQSSHQKIIQTMEFKMCQEMSQSEKNSDDLSQIRNSQELRANLLNISNILNTGLSAETLEICIQLCEAGVHPQALANIIQQIRREVTQIQSNQNGSNKTHE</sequence>
<feature type="compositionally biased region" description="Polar residues" evidence="11">
    <location>
        <begin position="2557"/>
        <end position="2584"/>
    </location>
</feature>
<reference evidence="14" key="1">
    <citation type="submission" date="2021-03" db="EMBL/GenBank/DDBJ databases">
        <title>Chromosome level genome of the anhydrobiotic midge Polypedilum vanderplanki.</title>
        <authorList>
            <person name="Yoshida Y."/>
            <person name="Kikawada T."/>
            <person name="Gusev O."/>
        </authorList>
    </citation>
    <scope>NUCLEOTIDE SEQUENCE</scope>
    <source>
        <strain evidence="14">NIAS01</strain>
        <tissue evidence="14">Whole body or cell culture</tissue>
    </source>
</reference>
<dbReference type="InterPro" id="IPR011993">
    <property type="entry name" value="PH-like_dom_sf"/>
</dbReference>
<dbReference type="Pfam" id="PF02174">
    <property type="entry name" value="IRS"/>
    <property type="match status" value="1"/>
</dbReference>
<gene>
    <name evidence="14" type="ORF">PVAND_008690</name>
</gene>
<organism evidence="14 15">
    <name type="scientific">Polypedilum vanderplanki</name>
    <name type="common">Sleeping chironomid midge</name>
    <dbReference type="NCBI Taxonomy" id="319348"/>
    <lineage>
        <taxon>Eukaryota</taxon>
        <taxon>Metazoa</taxon>
        <taxon>Ecdysozoa</taxon>
        <taxon>Arthropoda</taxon>
        <taxon>Hexapoda</taxon>
        <taxon>Insecta</taxon>
        <taxon>Pterygota</taxon>
        <taxon>Neoptera</taxon>
        <taxon>Endopterygota</taxon>
        <taxon>Diptera</taxon>
        <taxon>Nematocera</taxon>
        <taxon>Chironomoidea</taxon>
        <taxon>Chironomidae</taxon>
        <taxon>Chironominae</taxon>
        <taxon>Polypedilum</taxon>
        <taxon>Polypedilum</taxon>
    </lineage>
</organism>
<dbReference type="FunFam" id="1.20.1410.10:FF:000001">
    <property type="entry name" value="Talin 2"/>
    <property type="match status" value="1"/>
</dbReference>
<keyword evidence="4" id="KW-1003">Cell membrane</keyword>
<evidence type="ECO:0000256" key="6">
    <source>
        <dbReference type="ARBA" id="ARBA00022553"/>
    </source>
</evidence>
<dbReference type="OrthoDB" id="10262320at2759"/>
<dbReference type="GO" id="GO:0009887">
    <property type="term" value="P:animal organ morphogenesis"/>
    <property type="evidence" value="ECO:0007669"/>
    <property type="project" value="UniProtKB-ARBA"/>
</dbReference>
<evidence type="ECO:0000256" key="9">
    <source>
        <dbReference type="ARBA" id="ARBA00023212"/>
    </source>
</evidence>
<dbReference type="SUPFAM" id="SSF109880">
    <property type="entry name" value="A middle domain of Talin 1"/>
    <property type="match status" value="1"/>
</dbReference>
<feature type="domain" description="FERM" evidence="12">
    <location>
        <begin position="89"/>
        <end position="416"/>
    </location>
</feature>
<dbReference type="GO" id="GO:0005178">
    <property type="term" value="F:integrin binding"/>
    <property type="evidence" value="ECO:0007669"/>
    <property type="project" value="TreeGrafter"/>
</dbReference>
<comment type="subcellular location">
    <subcellularLocation>
        <location evidence="2">Cell junction</location>
        <location evidence="2">Focal adhesion</location>
    </subcellularLocation>
    <subcellularLocation>
        <location evidence="3">Cell membrane</location>
        <topology evidence="3">Peripheral membrane protein</topology>
        <orientation evidence="3">Cytoplasmic side</orientation>
    </subcellularLocation>
    <subcellularLocation>
        <location evidence="1">Cytoplasm</location>
        <location evidence="1">Cytoskeleton</location>
    </subcellularLocation>
</comment>
<dbReference type="Pfam" id="PF01608">
    <property type="entry name" value="I_LWEQ"/>
    <property type="match status" value="1"/>
</dbReference>
<dbReference type="Gene3D" id="1.20.120.230">
    <property type="entry name" value="Alpha-catenin/vinculin-like"/>
    <property type="match status" value="5"/>
</dbReference>
<dbReference type="GO" id="GO:0005925">
    <property type="term" value="C:focal adhesion"/>
    <property type="evidence" value="ECO:0007669"/>
    <property type="project" value="UniProtKB-SubCell"/>
</dbReference>
<keyword evidence="15" id="KW-1185">Reference proteome</keyword>
<dbReference type="InterPro" id="IPR035964">
    <property type="entry name" value="I/LWEQ_dom_sf"/>
</dbReference>
<dbReference type="Gene3D" id="2.30.29.30">
    <property type="entry name" value="Pleckstrin-homology domain (PH domain)/Phosphotyrosine-binding domain (PTB)"/>
    <property type="match status" value="1"/>
</dbReference>
<evidence type="ECO:0000256" key="8">
    <source>
        <dbReference type="ARBA" id="ARBA00023136"/>
    </source>
</evidence>
<dbReference type="SMART" id="SM00307">
    <property type="entry name" value="ILWEQ"/>
    <property type="match status" value="1"/>
</dbReference>
<dbReference type="InterPro" id="IPR002558">
    <property type="entry name" value="ILWEQ_dom"/>
</dbReference>
<evidence type="ECO:0000256" key="2">
    <source>
        <dbReference type="ARBA" id="ARBA00004246"/>
    </source>
</evidence>
<keyword evidence="6" id="KW-0597">Phosphoprotein</keyword>
<dbReference type="Proteomes" id="UP001107558">
    <property type="component" value="Chromosome 2"/>
</dbReference>
<evidence type="ECO:0000256" key="1">
    <source>
        <dbReference type="ARBA" id="ARBA00004245"/>
    </source>
</evidence>
<dbReference type="FunFam" id="1.20.120.230:FF:000003">
    <property type="entry name" value="Talin 2"/>
    <property type="match status" value="1"/>
</dbReference>
<dbReference type="InterPro" id="IPR049108">
    <property type="entry name" value="Talin_R4"/>
</dbReference>
<keyword evidence="7" id="KW-0965">Cell junction</keyword>
<dbReference type="FunFam" id="1.20.120.230:FF:000004">
    <property type="entry name" value="Talin 2"/>
    <property type="match status" value="1"/>
</dbReference>
<dbReference type="Pfam" id="PF08913">
    <property type="entry name" value="VBS"/>
    <property type="match status" value="1"/>
</dbReference>
<evidence type="ECO:0000259" key="12">
    <source>
        <dbReference type="PROSITE" id="PS50057"/>
    </source>
</evidence>
<dbReference type="InterPro" id="IPR019748">
    <property type="entry name" value="FERM_central"/>
</dbReference>
<dbReference type="Pfam" id="PF25177">
    <property type="entry name" value="Talin_VBS2"/>
    <property type="match status" value="1"/>
</dbReference>
<dbReference type="Pfam" id="PF21692">
    <property type="entry name" value="Talin_R4"/>
    <property type="match status" value="1"/>
</dbReference>
<evidence type="ECO:0000256" key="11">
    <source>
        <dbReference type="SAM" id="MobiDB-lite"/>
    </source>
</evidence>
<dbReference type="GO" id="GO:0030036">
    <property type="term" value="P:actin cytoskeleton organization"/>
    <property type="evidence" value="ECO:0007669"/>
    <property type="project" value="TreeGrafter"/>
</dbReference>
<dbReference type="InterPro" id="IPR036723">
    <property type="entry name" value="Alpha-catenin/vinculin-like_sf"/>
</dbReference>
<feature type="compositionally biased region" description="Polar residues" evidence="11">
    <location>
        <begin position="2629"/>
        <end position="2638"/>
    </location>
</feature>
<dbReference type="SMART" id="SM01244">
    <property type="entry name" value="IRS"/>
    <property type="match status" value="1"/>
</dbReference>
<dbReference type="FunFam" id="1.20.1420.10:FF:000002">
    <property type="entry name" value="Talin 2"/>
    <property type="match status" value="1"/>
</dbReference>
<dbReference type="PANTHER" id="PTHR19981:SF1">
    <property type="entry name" value="RHEA, ISOFORM B"/>
    <property type="match status" value="1"/>
</dbReference>
<feature type="region of interest" description="Disordered" evidence="11">
    <location>
        <begin position="135"/>
        <end position="156"/>
    </location>
</feature>
<dbReference type="GO" id="GO:0005737">
    <property type="term" value="C:cytoplasm"/>
    <property type="evidence" value="ECO:0007669"/>
    <property type="project" value="TreeGrafter"/>
</dbReference>
<dbReference type="GO" id="GO:0030182">
    <property type="term" value="P:neuron differentiation"/>
    <property type="evidence" value="ECO:0007669"/>
    <property type="project" value="UniProtKB-ARBA"/>
</dbReference>
<proteinExistence type="predicted"/>
<name>A0A9J6CAD2_POLVA</name>
<dbReference type="InterPro" id="IPR054060">
    <property type="entry name" value="TLN1-like_RS"/>
</dbReference>
<dbReference type="PANTHER" id="PTHR19981">
    <property type="entry name" value="TALIN"/>
    <property type="match status" value="1"/>
</dbReference>
<keyword evidence="5" id="KW-0963">Cytoplasm</keyword>
<dbReference type="GO" id="GO:0051015">
    <property type="term" value="F:actin filament binding"/>
    <property type="evidence" value="ECO:0007669"/>
    <property type="project" value="InterPro"/>
</dbReference>
<dbReference type="InterPro" id="IPR022214">
    <property type="entry name" value="MZT1"/>
</dbReference>
<dbReference type="FunFam" id="1.20.120.230:FF:000002">
    <property type="entry name" value="Talin 2"/>
    <property type="match status" value="1"/>
</dbReference>
<dbReference type="FunFam" id="1.20.1420.10:FF:000012">
    <property type="entry name" value="Rhea, isoform B"/>
    <property type="match status" value="1"/>
</dbReference>
<dbReference type="InterPro" id="IPR054082">
    <property type="entry name" value="Talin_IBS2B"/>
</dbReference>
<dbReference type="InterPro" id="IPR015009">
    <property type="entry name" value="Vinculin-bd_dom"/>
</dbReference>
<dbReference type="Gene3D" id="1.20.1410.10">
    <property type="entry name" value="I/LWEQ domain"/>
    <property type="match status" value="1"/>
</dbReference>
<dbReference type="InterPro" id="IPR035963">
    <property type="entry name" value="FERM_2"/>
</dbReference>
<dbReference type="SUPFAM" id="SSF109885">
    <property type="entry name" value="I/LWEQ domain"/>
    <property type="match status" value="5"/>
</dbReference>
<dbReference type="CDD" id="cd10569">
    <property type="entry name" value="FERM_C_Talin"/>
    <property type="match status" value="1"/>
</dbReference>
<dbReference type="SUPFAM" id="SSF50729">
    <property type="entry name" value="PH domain-like"/>
    <property type="match status" value="1"/>
</dbReference>
<keyword evidence="8" id="KW-0472">Membrane</keyword>
<dbReference type="InterPro" id="IPR019749">
    <property type="entry name" value="Band_41_domain"/>
</dbReference>
<comment type="caution">
    <text evidence="14">The sequence shown here is derived from an EMBL/GenBank/DDBJ whole genome shotgun (WGS) entry which is preliminary data.</text>
</comment>
<dbReference type="CDD" id="cd17090">
    <property type="entry name" value="FERM_F1_TLN"/>
    <property type="match status" value="1"/>
</dbReference>
<dbReference type="EMBL" id="JADBJN010000002">
    <property type="protein sequence ID" value="KAG5679097.1"/>
    <property type="molecule type" value="Genomic_DNA"/>
</dbReference>
<dbReference type="Pfam" id="PF16511">
    <property type="entry name" value="FERM_f0"/>
    <property type="match status" value="1"/>
</dbReference>
<keyword evidence="10" id="KW-0175">Coiled coil</keyword>
<evidence type="ECO:0000256" key="3">
    <source>
        <dbReference type="ARBA" id="ARBA00004413"/>
    </source>
</evidence>
<dbReference type="InterPro" id="IPR014352">
    <property type="entry name" value="FERM/acyl-CoA-bd_prot_sf"/>
</dbReference>